<dbReference type="OrthoDB" id="412286at2759"/>
<dbReference type="EMBL" id="HACA01024821">
    <property type="protein sequence ID" value="CDW42182.1"/>
    <property type="molecule type" value="Transcribed_RNA"/>
</dbReference>
<proteinExistence type="inferred from homology"/>
<protein>
    <recommendedName>
        <fullName evidence="4">PPPDE domain-containing protein</fullName>
    </recommendedName>
</protein>
<evidence type="ECO:0000256" key="2">
    <source>
        <dbReference type="ARBA" id="ARBA00022670"/>
    </source>
</evidence>
<dbReference type="GO" id="GO:0016579">
    <property type="term" value="P:protein deubiquitination"/>
    <property type="evidence" value="ECO:0007669"/>
    <property type="project" value="TreeGrafter"/>
</dbReference>
<accession>A0A0K2UW79</accession>
<keyword evidence="3" id="KW-0378">Hydrolase</keyword>
<name>A0A0K2UW79_LEPSM</name>
<feature type="domain" description="PPPDE" evidence="4">
    <location>
        <begin position="93"/>
        <end position="214"/>
    </location>
</feature>
<dbReference type="GO" id="GO:0006508">
    <property type="term" value="P:proteolysis"/>
    <property type="evidence" value="ECO:0007669"/>
    <property type="project" value="UniProtKB-KW"/>
</dbReference>
<comment type="similarity">
    <text evidence="1">Belongs to the DeSI family.</text>
</comment>
<evidence type="ECO:0000259" key="4">
    <source>
        <dbReference type="PROSITE" id="PS51858"/>
    </source>
</evidence>
<dbReference type="GO" id="GO:0101005">
    <property type="term" value="F:deubiquitinase activity"/>
    <property type="evidence" value="ECO:0007669"/>
    <property type="project" value="TreeGrafter"/>
</dbReference>
<dbReference type="InterPro" id="IPR042266">
    <property type="entry name" value="PPPDE_sf"/>
</dbReference>
<dbReference type="AlphaFoldDB" id="A0A0K2UW79"/>
<dbReference type="SMART" id="SM01179">
    <property type="entry name" value="DUF862"/>
    <property type="match status" value="1"/>
</dbReference>
<reference evidence="5" key="1">
    <citation type="submission" date="2014-05" db="EMBL/GenBank/DDBJ databases">
        <authorList>
            <person name="Chronopoulou M."/>
        </authorList>
    </citation>
    <scope>NUCLEOTIDE SEQUENCE</scope>
    <source>
        <tissue evidence="5">Whole organism</tissue>
    </source>
</reference>
<organism evidence="5">
    <name type="scientific">Lepeophtheirus salmonis</name>
    <name type="common">Salmon louse</name>
    <name type="synonym">Caligus salmonis</name>
    <dbReference type="NCBI Taxonomy" id="72036"/>
    <lineage>
        <taxon>Eukaryota</taxon>
        <taxon>Metazoa</taxon>
        <taxon>Ecdysozoa</taxon>
        <taxon>Arthropoda</taxon>
        <taxon>Crustacea</taxon>
        <taxon>Multicrustacea</taxon>
        <taxon>Hexanauplia</taxon>
        <taxon>Copepoda</taxon>
        <taxon>Siphonostomatoida</taxon>
        <taxon>Caligidae</taxon>
        <taxon>Lepeophtheirus</taxon>
    </lineage>
</organism>
<keyword evidence="2" id="KW-0645">Protease</keyword>
<dbReference type="Pfam" id="PF05903">
    <property type="entry name" value="Peptidase_C97"/>
    <property type="match status" value="1"/>
</dbReference>
<dbReference type="Gene3D" id="3.90.1720.30">
    <property type="entry name" value="PPPDE domains"/>
    <property type="match status" value="1"/>
</dbReference>
<dbReference type="PROSITE" id="PS51858">
    <property type="entry name" value="PPPDE"/>
    <property type="match status" value="1"/>
</dbReference>
<evidence type="ECO:0000256" key="1">
    <source>
        <dbReference type="ARBA" id="ARBA00008140"/>
    </source>
</evidence>
<dbReference type="PANTHER" id="PTHR12378">
    <property type="entry name" value="DESUMOYLATING ISOPEPTIDASE"/>
    <property type="match status" value="1"/>
</dbReference>
<evidence type="ECO:0000256" key="3">
    <source>
        <dbReference type="ARBA" id="ARBA00022801"/>
    </source>
</evidence>
<dbReference type="PANTHER" id="PTHR12378:SF80">
    <property type="entry name" value="IP06716P-RELATED"/>
    <property type="match status" value="1"/>
</dbReference>
<evidence type="ECO:0000313" key="5">
    <source>
        <dbReference type="EMBL" id="CDW42182.1"/>
    </source>
</evidence>
<dbReference type="InterPro" id="IPR008580">
    <property type="entry name" value="PPPDE_dom"/>
</dbReference>
<sequence length="220" mass="25350">MSFIGKCVAIQGSNEDFSSAAFHGDSNNEASRIRVPNSILEISRSFLDKIGRLSRSRQDSNVLQYIFPCGMNCFSDIQNDVENEDEEIEETTNAIFLSIYSLKNNALRFYHTGIQFHNTEYTFCYGVGIVKHSPQICQWAQHLENIYLGQVNMSQEEFEELLNIISRNGFSPSNYNVMNRSCNNFTHHVALKLGLEEKYSNGVMRQIRMGEWMARMHKIH</sequence>